<dbReference type="VEuPathDB" id="VectorBase:LOC119186375"/>
<dbReference type="Pfam" id="PF14939">
    <property type="entry name" value="DCAF15_WD40"/>
    <property type="match status" value="1"/>
</dbReference>
<evidence type="ECO:0000313" key="2">
    <source>
        <dbReference type="EMBL" id="KAH7942680.1"/>
    </source>
</evidence>
<dbReference type="GO" id="GO:0016567">
    <property type="term" value="P:protein ubiquitination"/>
    <property type="evidence" value="ECO:0007669"/>
    <property type="project" value="InterPro"/>
</dbReference>
<reference evidence="2" key="2">
    <citation type="submission" date="2021-09" db="EMBL/GenBank/DDBJ databases">
        <authorList>
            <person name="Jia N."/>
            <person name="Wang J."/>
            <person name="Shi W."/>
            <person name="Du L."/>
            <person name="Sun Y."/>
            <person name="Zhan W."/>
            <person name="Jiang J."/>
            <person name="Wang Q."/>
            <person name="Zhang B."/>
            <person name="Ji P."/>
            <person name="Sakyi L.B."/>
            <person name="Cui X."/>
            <person name="Yuan T."/>
            <person name="Jiang B."/>
            <person name="Yang W."/>
            <person name="Lam T.T.-Y."/>
            <person name="Chang Q."/>
            <person name="Ding S."/>
            <person name="Wang X."/>
            <person name="Zhu J."/>
            <person name="Ruan X."/>
            <person name="Zhao L."/>
            <person name="Wei J."/>
            <person name="Que T."/>
            <person name="Du C."/>
            <person name="Cheng J."/>
            <person name="Dai P."/>
            <person name="Han X."/>
            <person name="Huang E."/>
            <person name="Gao Y."/>
            <person name="Liu J."/>
            <person name="Shao H."/>
            <person name="Ye R."/>
            <person name="Li L."/>
            <person name="Wei W."/>
            <person name="Wang X."/>
            <person name="Wang C."/>
            <person name="Huo Q."/>
            <person name="Li W."/>
            <person name="Guo W."/>
            <person name="Chen H."/>
            <person name="Chen S."/>
            <person name="Zhou L."/>
            <person name="Zhou L."/>
            <person name="Ni X."/>
            <person name="Tian J."/>
            <person name="Zhou Y."/>
            <person name="Sheng Y."/>
            <person name="Liu T."/>
            <person name="Pan Y."/>
            <person name="Xia L."/>
            <person name="Li J."/>
            <person name="Zhao F."/>
            <person name="Cao W."/>
        </authorList>
    </citation>
    <scope>NUCLEOTIDE SEQUENCE</scope>
    <source>
        <strain evidence="2">Rmic-2018</strain>
        <tissue evidence="2">Larvae</tissue>
    </source>
</reference>
<dbReference type="GO" id="GO:0080008">
    <property type="term" value="C:Cul4-RING E3 ubiquitin ligase complex"/>
    <property type="evidence" value="ECO:0007669"/>
    <property type="project" value="TreeGrafter"/>
</dbReference>
<protein>
    <recommendedName>
        <fullName evidence="1">DDB1- and CUL4-associated factor 15 WD40 repeat-containing domain-containing protein</fullName>
    </recommendedName>
</protein>
<comment type="caution">
    <text evidence="2">The sequence shown here is derived from an EMBL/GenBank/DDBJ whole genome shotgun (WGS) entry which is preliminary data.</text>
</comment>
<sequence length="101" mass="11661">MKSCPPSVNVNLVQLWGDQRQQLPQEPRCFRLEDLVSQEVLRSGTVFLGFLPGAQWVLSYIAETDPQHELPPLYLYRLQWWSFVPGQPLHLVSLSLWEGVT</sequence>
<feature type="domain" description="DDB1- and CUL4-associated factor 15 WD40 repeat-containing" evidence="1">
    <location>
        <begin position="27"/>
        <end position="93"/>
    </location>
</feature>
<dbReference type="InterPro" id="IPR038914">
    <property type="entry name" value="DCAF15"/>
</dbReference>
<accession>A0A9J6CXA6</accession>
<dbReference type="PANTHER" id="PTHR28541">
    <property type="entry name" value="DDB1- AND CUL4-ASSOCIATED FACTOR 15"/>
    <property type="match status" value="1"/>
</dbReference>
<dbReference type="EMBL" id="JABSTU010005467">
    <property type="protein sequence ID" value="KAH7942680.1"/>
    <property type="molecule type" value="Genomic_DNA"/>
</dbReference>
<reference evidence="2" key="1">
    <citation type="journal article" date="2020" name="Cell">
        <title>Large-Scale Comparative Analyses of Tick Genomes Elucidate Their Genetic Diversity and Vector Capacities.</title>
        <authorList>
            <consortium name="Tick Genome and Microbiome Consortium (TIGMIC)"/>
            <person name="Jia N."/>
            <person name="Wang J."/>
            <person name="Shi W."/>
            <person name="Du L."/>
            <person name="Sun Y."/>
            <person name="Zhan W."/>
            <person name="Jiang J.F."/>
            <person name="Wang Q."/>
            <person name="Zhang B."/>
            <person name="Ji P."/>
            <person name="Bell-Sakyi L."/>
            <person name="Cui X.M."/>
            <person name="Yuan T.T."/>
            <person name="Jiang B.G."/>
            <person name="Yang W.F."/>
            <person name="Lam T.T."/>
            <person name="Chang Q.C."/>
            <person name="Ding S.J."/>
            <person name="Wang X.J."/>
            <person name="Zhu J.G."/>
            <person name="Ruan X.D."/>
            <person name="Zhao L."/>
            <person name="Wei J.T."/>
            <person name="Ye R.Z."/>
            <person name="Que T.C."/>
            <person name="Du C.H."/>
            <person name="Zhou Y.H."/>
            <person name="Cheng J.X."/>
            <person name="Dai P.F."/>
            <person name="Guo W.B."/>
            <person name="Han X.H."/>
            <person name="Huang E.J."/>
            <person name="Li L.F."/>
            <person name="Wei W."/>
            <person name="Gao Y.C."/>
            <person name="Liu J.Z."/>
            <person name="Shao H.Z."/>
            <person name="Wang X."/>
            <person name="Wang C.C."/>
            <person name="Yang T.C."/>
            <person name="Huo Q.B."/>
            <person name="Li W."/>
            <person name="Chen H.Y."/>
            <person name="Chen S.E."/>
            <person name="Zhou L.G."/>
            <person name="Ni X.B."/>
            <person name="Tian J.H."/>
            <person name="Sheng Y."/>
            <person name="Liu T."/>
            <person name="Pan Y.S."/>
            <person name="Xia L.Y."/>
            <person name="Li J."/>
            <person name="Zhao F."/>
            <person name="Cao W.C."/>
        </authorList>
    </citation>
    <scope>NUCLEOTIDE SEQUENCE</scope>
    <source>
        <strain evidence="2">Rmic-2018</strain>
    </source>
</reference>
<gene>
    <name evidence="2" type="ORF">HPB51_028636</name>
</gene>
<dbReference type="AlphaFoldDB" id="A0A9J6CXA6"/>
<organism evidence="2 3">
    <name type="scientific">Rhipicephalus microplus</name>
    <name type="common">Cattle tick</name>
    <name type="synonym">Boophilus microplus</name>
    <dbReference type="NCBI Taxonomy" id="6941"/>
    <lineage>
        <taxon>Eukaryota</taxon>
        <taxon>Metazoa</taxon>
        <taxon>Ecdysozoa</taxon>
        <taxon>Arthropoda</taxon>
        <taxon>Chelicerata</taxon>
        <taxon>Arachnida</taxon>
        <taxon>Acari</taxon>
        <taxon>Parasitiformes</taxon>
        <taxon>Ixodida</taxon>
        <taxon>Ixodoidea</taxon>
        <taxon>Ixodidae</taxon>
        <taxon>Rhipicephalinae</taxon>
        <taxon>Rhipicephalus</taxon>
        <taxon>Boophilus</taxon>
    </lineage>
</organism>
<keyword evidence="3" id="KW-1185">Reference proteome</keyword>
<proteinExistence type="predicted"/>
<name>A0A9J6CXA6_RHIMP</name>
<evidence type="ECO:0000313" key="3">
    <source>
        <dbReference type="Proteomes" id="UP000821866"/>
    </source>
</evidence>
<dbReference type="PANTHER" id="PTHR28541:SF1">
    <property type="entry name" value="DDB1- AND CUL4-ASSOCIATED FACTOR 15"/>
    <property type="match status" value="1"/>
</dbReference>
<evidence type="ECO:0000259" key="1">
    <source>
        <dbReference type="Pfam" id="PF14939"/>
    </source>
</evidence>
<dbReference type="InterPro" id="IPR032734">
    <property type="entry name" value="DCAF15_WD40"/>
</dbReference>
<dbReference type="Proteomes" id="UP000821866">
    <property type="component" value="Unassembled WGS sequence"/>
</dbReference>